<accession>X1KFV2</accession>
<protein>
    <submittedName>
        <fullName evidence="1">Uncharacterized protein</fullName>
    </submittedName>
</protein>
<gene>
    <name evidence="1" type="ORF">S03H2_56690</name>
</gene>
<reference evidence="1" key="1">
    <citation type="journal article" date="2014" name="Front. Microbiol.">
        <title>High frequency of phylogenetically diverse reductive dehalogenase-homologous genes in deep subseafloor sedimentary metagenomes.</title>
        <authorList>
            <person name="Kawai M."/>
            <person name="Futagami T."/>
            <person name="Toyoda A."/>
            <person name="Takaki Y."/>
            <person name="Nishi S."/>
            <person name="Hori S."/>
            <person name="Arai W."/>
            <person name="Tsubouchi T."/>
            <person name="Morono Y."/>
            <person name="Uchiyama I."/>
            <person name="Ito T."/>
            <person name="Fujiyama A."/>
            <person name="Inagaki F."/>
            <person name="Takami H."/>
        </authorList>
    </citation>
    <scope>NUCLEOTIDE SEQUENCE</scope>
    <source>
        <strain evidence="1">Expedition CK06-06</strain>
    </source>
</reference>
<comment type="caution">
    <text evidence="1">The sequence shown here is derived from an EMBL/GenBank/DDBJ whole genome shotgun (WGS) entry which is preliminary data.</text>
</comment>
<name>X1KFV2_9ZZZZ</name>
<organism evidence="1">
    <name type="scientific">marine sediment metagenome</name>
    <dbReference type="NCBI Taxonomy" id="412755"/>
    <lineage>
        <taxon>unclassified sequences</taxon>
        <taxon>metagenomes</taxon>
        <taxon>ecological metagenomes</taxon>
    </lineage>
</organism>
<dbReference type="EMBL" id="BARU01036286">
    <property type="protein sequence ID" value="GAH89029.1"/>
    <property type="molecule type" value="Genomic_DNA"/>
</dbReference>
<sequence length="86" mass="9480">MNVLNGVKITDNMETESGCPGLPNLIYHDIYEVAPQGCVKAPVIGLQDIQQSEIPLKPEAISLTKRRLTRAGSYHRQGETRQGADF</sequence>
<proteinExistence type="predicted"/>
<evidence type="ECO:0000313" key="1">
    <source>
        <dbReference type="EMBL" id="GAH89029.1"/>
    </source>
</evidence>
<dbReference type="AlphaFoldDB" id="X1KFV2"/>